<organism evidence="3 5">
    <name type="scientific">Acetobacter indonesiensis</name>
    <dbReference type="NCBI Taxonomy" id="104101"/>
    <lineage>
        <taxon>Bacteria</taxon>
        <taxon>Pseudomonadati</taxon>
        <taxon>Pseudomonadota</taxon>
        <taxon>Alphaproteobacteria</taxon>
        <taxon>Acetobacterales</taxon>
        <taxon>Acetobacteraceae</taxon>
        <taxon>Acetobacter</taxon>
    </lineage>
</organism>
<accession>A0A6N3T3J4</accession>
<dbReference type="EMBL" id="BAMW01000006">
    <property type="protein sequence ID" value="GAN62150.1"/>
    <property type="molecule type" value="Genomic_DNA"/>
</dbReference>
<reference evidence="3 5" key="2">
    <citation type="submission" date="2019-07" db="EMBL/GenBank/DDBJ databases">
        <title>Whole genome shotgun sequence of Acetobacter indonesiensis NBRC 16471.</title>
        <authorList>
            <person name="Hosoyama A."/>
            <person name="Uohara A."/>
            <person name="Ohji S."/>
            <person name="Ichikawa N."/>
        </authorList>
    </citation>
    <scope>NUCLEOTIDE SEQUENCE [LARGE SCALE GENOMIC DNA]</scope>
    <source>
        <strain evidence="3 5">NBRC 16471</strain>
    </source>
</reference>
<dbReference type="InterPro" id="IPR027396">
    <property type="entry name" value="DsrEFH-like"/>
</dbReference>
<evidence type="ECO:0000313" key="5">
    <source>
        <dbReference type="Proteomes" id="UP000321104"/>
    </source>
</evidence>
<protein>
    <submittedName>
        <fullName evidence="3">Uncharacterized protein</fullName>
    </submittedName>
</protein>
<feature type="region of interest" description="Disordered" evidence="1">
    <location>
        <begin position="1"/>
        <end position="22"/>
    </location>
</feature>
<dbReference type="Proteomes" id="UP000321104">
    <property type="component" value="Unassembled WGS sequence"/>
</dbReference>
<name>A0A6N3T3J4_9PROT</name>
<dbReference type="SUPFAM" id="SSF75169">
    <property type="entry name" value="DsrEFH-like"/>
    <property type="match status" value="1"/>
</dbReference>
<dbReference type="AlphaFoldDB" id="A0A6N3T3J4"/>
<feature type="compositionally biased region" description="Polar residues" evidence="1">
    <location>
        <begin position="1"/>
        <end position="13"/>
    </location>
</feature>
<gene>
    <name evidence="2" type="ORF">Abin_006_140</name>
    <name evidence="3" type="ORF">AIN02nite_01420</name>
</gene>
<dbReference type="InterPro" id="IPR003787">
    <property type="entry name" value="Sulphur_relay_DsrE/F-like"/>
</dbReference>
<dbReference type="Proteomes" id="UP000032673">
    <property type="component" value="Unassembled WGS sequence"/>
</dbReference>
<evidence type="ECO:0000313" key="2">
    <source>
        <dbReference type="EMBL" id="GAN62150.1"/>
    </source>
</evidence>
<proteinExistence type="predicted"/>
<evidence type="ECO:0000256" key="1">
    <source>
        <dbReference type="SAM" id="MobiDB-lite"/>
    </source>
</evidence>
<keyword evidence="4" id="KW-1185">Reference proteome</keyword>
<comment type="caution">
    <text evidence="3">The sequence shown here is derived from an EMBL/GenBank/DDBJ whole genome shotgun (WGS) entry which is preliminary data.</text>
</comment>
<reference evidence="2 4" key="1">
    <citation type="submission" date="2012-11" db="EMBL/GenBank/DDBJ databases">
        <title>Whole genome sequence of Acetobacter indonesiensis 5H-1.</title>
        <authorList>
            <person name="Azuma Y."/>
            <person name="Higashiura N."/>
            <person name="Hirakawa H."/>
            <person name="Matsushita K."/>
        </authorList>
    </citation>
    <scope>NUCLEOTIDE SEQUENCE [LARGE SCALE GENOMIC DNA]</scope>
    <source>
        <strain evidence="2 4">5H-1</strain>
    </source>
</reference>
<dbReference type="RefSeq" id="WP_048844679.1">
    <property type="nucleotide sequence ID" value="NZ_BAMW01000006.1"/>
</dbReference>
<dbReference type="EMBL" id="BJXQ01000001">
    <property type="protein sequence ID" value="GEN02117.1"/>
    <property type="molecule type" value="Genomic_DNA"/>
</dbReference>
<dbReference type="Pfam" id="PF02635">
    <property type="entry name" value="DsrE"/>
    <property type="match status" value="1"/>
</dbReference>
<evidence type="ECO:0000313" key="3">
    <source>
        <dbReference type="EMBL" id="GEN02117.1"/>
    </source>
</evidence>
<sequence length="165" mass="16997">MSTSSTGSHTPPRTSHHQASIGPLSGVSGLSAAAAHAEGGPYDLAIMMVEAGYERVHAALMLAVTASALGQQVLLFGMGAGVTAFCEKWDGLEQPERDVGRQEAGVAGVETLRTALTEMEDVTLMVCDSGLKAMRVAEDALLPGVAVVGLPTFLESSAEARLAVF</sequence>
<evidence type="ECO:0000313" key="4">
    <source>
        <dbReference type="Proteomes" id="UP000032673"/>
    </source>
</evidence>
<dbReference type="Gene3D" id="3.40.1260.10">
    <property type="entry name" value="DsrEFH-like"/>
    <property type="match status" value="1"/>
</dbReference>